<dbReference type="Pfam" id="PF02678">
    <property type="entry name" value="Pirin"/>
    <property type="match status" value="1"/>
</dbReference>
<dbReference type="CDD" id="cd02247">
    <property type="entry name" value="cupin_pirin_C"/>
    <property type="match status" value="1"/>
</dbReference>
<evidence type="ECO:0008006" key="7">
    <source>
        <dbReference type="Google" id="ProtNLM"/>
    </source>
</evidence>
<dbReference type="Gene3D" id="2.60.120.10">
    <property type="entry name" value="Jelly Rolls"/>
    <property type="match status" value="2"/>
</dbReference>
<evidence type="ECO:0000256" key="1">
    <source>
        <dbReference type="ARBA" id="ARBA00008416"/>
    </source>
</evidence>
<dbReference type="PIRSF" id="PIRSF006232">
    <property type="entry name" value="Pirin"/>
    <property type="match status" value="1"/>
</dbReference>
<evidence type="ECO:0000259" key="4">
    <source>
        <dbReference type="Pfam" id="PF05726"/>
    </source>
</evidence>
<dbReference type="RefSeq" id="XP_034010140.1">
    <property type="nucleotide sequence ID" value="XM_034157642.1"/>
</dbReference>
<keyword evidence="6" id="KW-1185">Reference proteome</keyword>
<protein>
    <recommendedName>
        <fullName evidence="7">Pirin N-terminal domain-containing protein</fullName>
    </recommendedName>
</protein>
<proteinExistence type="inferred from homology"/>
<dbReference type="PANTHER" id="PTHR13903:SF8">
    <property type="entry name" value="PIRIN"/>
    <property type="match status" value="1"/>
</dbReference>
<feature type="domain" description="Pirin N-terminal" evidence="3">
    <location>
        <begin position="1"/>
        <end position="59"/>
    </location>
</feature>
<dbReference type="OMA" id="VAHRDNA"/>
<dbReference type="InterPro" id="IPR012093">
    <property type="entry name" value="Pirin"/>
</dbReference>
<dbReference type="PANTHER" id="PTHR13903">
    <property type="entry name" value="PIRIN-RELATED"/>
    <property type="match status" value="1"/>
</dbReference>
<dbReference type="EMBL" id="SWFT01000149">
    <property type="protein sequence ID" value="KAA8897883.1"/>
    <property type="molecule type" value="Genomic_DNA"/>
</dbReference>
<organism evidence="5 6">
    <name type="scientific">Diutina rugosa</name>
    <name type="common">Yeast</name>
    <name type="synonym">Candida rugosa</name>
    <dbReference type="NCBI Taxonomy" id="5481"/>
    <lineage>
        <taxon>Eukaryota</taxon>
        <taxon>Fungi</taxon>
        <taxon>Dikarya</taxon>
        <taxon>Ascomycota</taxon>
        <taxon>Saccharomycotina</taxon>
        <taxon>Pichiomycetes</taxon>
        <taxon>Debaryomycetaceae</taxon>
        <taxon>Diutina</taxon>
    </lineage>
</organism>
<evidence type="ECO:0000313" key="6">
    <source>
        <dbReference type="Proteomes" id="UP000449547"/>
    </source>
</evidence>
<comment type="similarity">
    <text evidence="1 2">Belongs to the pirin family.</text>
</comment>
<dbReference type="VEuPathDB" id="FungiDB:DIURU_004736"/>
<evidence type="ECO:0000313" key="5">
    <source>
        <dbReference type="EMBL" id="KAA8897883.1"/>
    </source>
</evidence>
<dbReference type="GeneID" id="54783387"/>
<dbReference type="InterPro" id="IPR011051">
    <property type="entry name" value="RmlC_Cupin_sf"/>
</dbReference>
<feature type="domain" description="Pirin C-terminal" evidence="4">
    <location>
        <begin position="115"/>
        <end position="217"/>
    </location>
</feature>
<dbReference type="SUPFAM" id="SSF51182">
    <property type="entry name" value="RmlC-like cupins"/>
    <property type="match status" value="1"/>
</dbReference>
<gene>
    <name evidence="5" type="ORF">DIURU_004736</name>
</gene>
<dbReference type="Pfam" id="PF05726">
    <property type="entry name" value="Pirin_C"/>
    <property type="match status" value="1"/>
</dbReference>
<dbReference type="Proteomes" id="UP000449547">
    <property type="component" value="Unassembled WGS sequence"/>
</dbReference>
<accession>A0A642UEY0</accession>
<comment type="caution">
    <text evidence="5">The sequence shown here is derived from an EMBL/GenBank/DDBJ whole genome shotgun (WGS) entry which is preliminary data.</text>
</comment>
<reference evidence="5 6" key="1">
    <citation type="submission" date="2019-07" db="EMBL/GenBank/DDBJ databases">
        <title>Genome assembly of two rare yeast pathogens: Diutina rugosa and Trichomonascus ciferrii.</title>
        <authorList>
            <person name="Mixao V."/>
            <person name="Saus E."/>
            <person name="Hansen A."/>
            <person name="Lass-Flor C."/>
            <person name="Gabaldon T."/>
        </authorList>
    </citation>
    <scope>NUCLEOTIDE SEQUENCE [LARGE SCALE GENOMIC DNA]</scope>
    <source>
        <strain evidence="5 6">CBS 613</strain>
    </source>
</reference>
<dbReference type="OrthoDB" id="198735at2759"/>
<sequence>METITYMLSGGMAHEDFTGSQGLLFPGDLQFMTAGRGIVHAEMPVNLDNQTVKGIQLWVDLPQDLKDIDPEYRDLRAWEYPTATSEDGQIQVKIISGRALGIEHRRPLVKIPLDYYHYTVQPQAKFSQEVDPEWSYFLYNFSDGTIDIESQTIKPHTNVFFNDGGDVIEGTNNGNEPVEFVLVGGPKLNQKVLHYGTFIGTSNAYITEKVADFENKDNAFAPLHHWRSAFSDGVPPQFIADQVAARQQRMPVSQTAEAR</sequence>
<dbReference type="AlphaFoldDB" id="A0A642UEY0"/>
<dbReference type="InterPro" id="IPR014710">
    <property type="entry name" value="RmlC-like_jellyroll"/>
</dbReference>
<dbReference type="InterPro" id="IPR003829">
    <property type="entry name" value="Pirin_N_dom"/>
</dbReference>
<evidence type="ECO:0000256" key="2">
    <source>
        <dbReference type="RuleBase" id="RU003457"/>
    </source>
</evidence>
<evidence type="ECO:0000259" key="3">
    <source>
        <dbReference type="Pfam" id="PF02678"/>
    </source>
</evidence>
<dbReference type="InterPro" id="IPR008778">
    <property type="entry name" value="Pirin_C_dom"/>
</dbReference>
<name>A0A642UEY0_DIURU</name>